<name>C1F6P5_ACIC5</name>
<feature type="transmembrane region" description="Helical" evidence="1">
    <location>
        <begin position="516"/>
        <end position="537"/>
    </location>
</feature>
<evidence type="ECO:0000313" key="2">
    <source>
        <dbReference type="EMBL" id="ACO34389.1"/>
    </source>
</evidence>
<keyword evidence="1" id="KW-0472">Membrane</keyword>
<dbReference type="AlphaFoldDB" id="C1F6P5"/>
<proteinExistence type="predicted"/>
<dbReference type="RefSeq" id="WP_015896679.1">
    <property type="nucleotide sequence ID" value="NC_012483.1"/>
</dbReference>
<dbReference type="eggNOG" id="COG0577">
    <property type="taxonomic scope" value="Bacteria"/>
</dbReference>
<feature type="transmembrane region" description="Helical" evidence="1">
    <location>
        <begin position="361"/>
        <end position="383"/>
    </location>
</feature>
<keyword evidence="1" id="KW-1133">Transmembrane helix</keyword>
<feature type="transmembrane region" description="Helical" evidence="1">
    <location>
        <begin position="543"/>
        <end position="562"/>
    </location>
</feature>
<dbReference type="Proteomes" id="UP000002207">
    <property type="component" value="Chromosome"/>
</dbReference>
<feature type="transmembrane region" description="Helical" evidence="1">
    <location>
        <begin position="144"/>
        <end position="170"/>
    </location>
</feature>
<feature type="transmembrane region" description="Helical" evidence="1">
    <location>
        <begin position="478"/>
        <end position="500"/>
    </location>
</feature>
<dbReference type="OrthoDB" id="105452at2"/>
<dbReference type="STRING" id="240015.ACP_1554"/>
<evidence type="ECO:0000313" key="3">
    <source>
        <dbReference type="Proteomes" id="UP000002207"/>
    </source>
</evidence>
<organism evidence="2 3">
    <name type="scientific">Acidobacterium capsulatum (strain ATCC 51196 / DSM 11244 / BCRC 80197 / JCM 7670 / NBRC 15755 / NCIMB 13165 / 161)</name>
    <dbReference type="NCBI Taxonomy" id="240015"/>
    <lineage>
        <taxon>Bacteria</taxon>
        <taxon>Pseudomonadati</taxon>
        <taxon>Acidobacteriota</taxon>
        <taxon>Terriglobia</taxon>
        <taxon>Terriglobales</taxon>
        <taxon>Acidobacteriaceae</taxon>
        <taxon>Acidobacterium</taxon>
    </lineage>
</organism>
<gene>
    <name evidence="2" type="ordered locus">ACP_1554</name>
</gene>
<dbReference type="InParanoid" id="C1F6P5"/>
<feature type="transmembrane region" description="Helical" evidence="1">
    <location>
        <begin position="222"/>
        <end position="242"/>
    </location>
</feature>
<dbReference type="EMBL" id="CP001472">
    <property type="protein sequence ID" value="ACO34389.1"/>
    <property type="molecule type" value="Genomic_DNA"/>
</dbReference>
<feature type="transmembrane region" description="Helical" evidence="1">
    <location>
        <begin position="101"/>
        <end position="123"/>
    </location>
</feature>
<dbReference type="KEGG" id="aca:ACP_1554"/>
<feature type="transmembrane region" description="Helical" evidence="1">
    <location>
        <begin position="182"/>
        <end position="210"/>
    </location>
</feature>
<feature type="transmembrane region" description="Helical" evidence="1">
    <location>
        <begin position="390"/>
        <end position="411"/>
    </location>
</feature>
<evidence type="ECO:0000256" key="1">
    <source>
        <dbReference type="SAM" id="Phobius"/>
    </source>
</evidence>
<dbReference type="HOGENOM" id="CLU_492406_0_0_0"/>
<accession>C1F6P5</accession>
<reference evidence="2 3" key="1">
    <citation type="journal article" date="2009" name="Appl. Environ. Microbiol.">
        <title>Three genomes from the phylum Acidobacteria provide insight into the lifestyles of these microorganisms in soils.</title>
        <authorList>
            <person name="Ward N.L."/>
            <person name="Challacombe J.F."/>
            <person name="Janssen P.H."/>
            <person name="Henrissat B."/>
            <person name="Coutinho P.M."/>
            <person name="Wu M."/>
            <person name="Xie G."/>
            <person name="Haft D.H."/>
            <person name="Sait M."/>
            <person name="Badger J."/>
            <person name="Barabote R.D."/>
            <person name="Bradley B."/>
            <person name="Brettin T.S."/>
            <person name="Brinkac L.M."/>
            <person name="Bruce D."/>
            <person name="Creasy T."/>
            <person name="Daugherty S.C."/>
            <person name="Davidsen T.M."/>
            <person name="DeBoy R.T."/>
            <person name="Detter J.C."/>
            <person name="Dodson R.J."/>
            <person name="Durkin A.S."/>
            <person name="Ganapathy A."/>
            <person name="Gwinn-Giglio M."/>
            <person name="Han C.S."/>
            <person name="Khouri H."/>
            <person name="Kiss H."/>
            <person name="Kothari S.P."/>
            <person name="Madupu R."/>
            <person name="Nelson K.E."/>
            <person name="Nelson W.C."/>
            <person name="Paulsen I."/>
            <person name="Penn K."/>
            <person name="Ren Q."/>
            <person name="Rosovitz M.J."/>
            <person name="Selengut J.D."/>
            <person name="Shrivastava S."/>
            <person name="Sullivan S.A."/>
            <person name="Tapia R."/>
            <person name="Thompson L.S."/>
            <person name="Watkins K.L."/>
            <person name="Yang Q."/>
            <person name="Yu C."/>
            <person name="Zafar N."/>
            <person name="Zhou L."/>
            <person name="Kuske C.R."/>
        </authorList>
    </citation>
    <scope>NUCLEOTIDE SEQUENCE [LARGE SCALE GENOMIC DNA]</scope>
    <source>
        <strain evidence="3">ATCC 51196 / DSM 11244 / BCRC 80197 / JCM 7670 / NBRC 15755 / NCIMB 13165 / 161</strain>
    </source>
</reference>
<protein>
    <submittedName>
        <fullName evidence="2">Putative membrane protein</fullName>
    </submittedName>
</protein>
<feature type="transmembrane region" description="Helical" evidence="1">
    <location>
        <begin position="289"/>
        <end position="307"/>
    </location>
</feature>
<feature type="transmembrane region" description="Helical" evidence="1">
    <location>
        <begin position="62"/>
        <end position="81"/>
    </location>
</feature>
<sequence>MNNREQQQKANTNAVLSLRVLANTPDVKTGRLAPFGVLLRHILERFFNNDLMSADGEGKTRLVQLAFVVGLPGFVYALYLYPLYNRPFGRTQPYWGQVSDHYFYVLYSLVATGILTIFAWDFFFPDILDVRILATLPLKASLMFRARISAITVLLAAFLFDSNFLAPLVLPEATNPPRLFRFLAAHAVAVLMSGAFAATSLLALQGILLAVFGEHGFRKISLWVQGIAIAALLTILFLYPVMLGSFRALLASGHGIAYDLPPFWFLGIYQRILDGHRASPEFARLAHMAWTAMFVAALLAVLIYPLAYARKMSGLVEGVAAQSALRRKQAASRLLGIVLRKPSSRAIWQFAMQTLVGVPRYRIYLVLYGGAGIAILTSVVLRLHWTSGHLSAAISPAGIQAMIPIVAFWTVSGMHTAFMSPADQDGRWIFRVIQGKPGFHHLDAAKNLVCSCSAILSLGTAAMGDMLASPTTLGGRTMIAQLLIAVGVSVLLTDAFFLNFKAIPFTFKPLSIKTNLAFLVIPYFGFFPAVVAATVALTPWIEMSAVHLTLTGLAILAVHLLMRSANREAVADYLARTDLDEDENEFPMKLGLRG</sequence>
<keyword evidence="1" id="KW-0812">Transmembrane</keyword>
<keyword evidence="3" id="KW-1185">Reference proteome</keyword>